<dbReference type="InterPro" id="IPR050078">
    <property type="entry name" value="Ribosomal_L11_MeTrfase_PrmA"/>
</dbReference>
<evidence type="ECO:0000256" key="2">
    <source>
        <dbReference type="ARBA" id="ARBA00022490"/>
    </source>
</evidence>
<dbReference type="CDD" id="cd02440">
    <property type="entry name" value="AdoMet_MTases"/>
    <property type="match status" value="1"/>
</dbReference>
<organism evidence="7 8">
    <name type="scientific">Candidatus Weimeria bifida</name>
    <dbReference type="NCBI Taxonomy" id="2599074"/>
    <lineage>
        <taxon>Bacteria</taxon>
        <taxon>Bacillati</taxon>
        <taxon>Bacillota</taxon>
        <taxon>Clostridia</taxon>
        <taxon>Lachnospirales</taxon>
        <taxon>Lachnospiraceae</taxon>
        <taxon>Candidatus Weimeria</taxon>
    </lineage>
</organism>
<evidence type="ECO:0000256" key="4">
    <source>
        <dbReference type="ARBA" id="ARBA00022679"/>
    </source>
</evidence>
<comment type="similarity">
    <text evidence="1 6">Belongs to the methyltransferase superfamily. PrmA family.</text>
</comment>
<dbReference type="GO" id="GO:0005840">
    <property type="term" value="C:ribosome"/>
    <property type="evidence" value="ECO:0007669"/>
    <property type="project" value="UniProtKB-KW"/>
</dbReference>
<comment type="function">
    <text evidence="6">Methylates ribosomal protein L11.</text>
</comment>
<feature type="binding site" evidence="6">
    <location>
        <position position="201"/>
    </location>
    <ligand>
        <name>S-adenosyl-L-methionine</name>
        <dbReference type="ChEBI" id="CHEBI:59789"/>
    </ligand>
</feature>
<dbReference type="GO" id="GO:0008276">
    <property type="term" value="F:protein methyltransferase activity"/>
    <property type="evidence" value="ECO:0007669"/>
    <property type="project" value="UniProtKB-UniRule"/>
</dbReference>
<keyword evidence="8" id="KW-1185">Reference proteome</keyword>
<dbReference type="GO" id="GO:0032259">
    <property type="term" value="P:methylation"/>
    <property type="evidence" value="ECO:0007669"/>
    <property type="project" value="UniProtKB-KW"/>
</dbReference>
<evidence type="ECO:0000313" key="8">
    <source>
        <dbReference type="Proteomes" id="UP000460257"/>
    </source>
</evidence>
<keyword evidence="2 6" id="KW-0963">Cytoplasm</keyword>
<comment type="caution">
    <text evidence="7">The sequence shown here is derived from an EMBL/GenBank/DDBJ whole genome shotgun (WGS) entry which is preliminary data.</text>
</comment>
<protein>
    <recommendedName>
        <fullName evidence="6">Ribosomal protein L11 methyltransferase</fullName>
        <shortName evidence="6">L11 Mtase</shortName>
        <ecNumber evidence="6">2.1.1.-</ecNumber>
    </recommendedName>
</protein>
<dbReference type="InterPro" id="IPR004498">
    <property type="entry name" value="Ribosomal_PrmA_MeTrfase"/>
</dbReference>
<reference evidence="7" key="1">
    <citation type="journal article" date="2020" name="Appl. Environ. Microbiol.">
        <title>Medium-Chain Fatty Acid Synthesis by 'Candidatus Weimeria bifida' gen. nov., sp. nov., and 'Candidatus Pseudoramibacter fermentans' sp. nov.</title>
        <authorList>
            <person name="Scarborough M.J."/>
            <person name="Myers K.S."/>
            <person name="Donohue T.J."/>
            <person name="Noguera D.R."/>
        </authorList>
    </citation>
    <scope>NUCLEOTIDE SEQUENCE</scope>
    <source>
        <strain evidence="7">LCO1.1</strain>
    </source>
</reference>
<keyword evidence="7" id="KW-0689">Ribosomal protein</keyword>
<evidence type="ECO:0000256" key="1">
    <source>
        <dbReference type="ARBA" id="ARBA00009741"/>
    </source>
</evidence>
<feature type="binding site" evidence="6">
    <location>
        <position position="158"/>
    </location>
    <ligand>
        <name>S-adenosyl-L-methionine</name>
        <dbReference type="ChEBI" id="CHEBI:59789"/>
    </ligand>
</feature>
<name>A0A6N7IYH9_9FIRM</name>
<dbReference type="SUPFAM" id="SSF53335">
    <property type="entry name" value="S-adenosyl-L-methionine-dependent methyltransferases"/>
    <property type="match status" value="1"/>
</dbReference>
<feature type="binding site" evidence="6">
    <location>
        <position position="251"/>
    </location>
    <ligand>
        <name>S-adenosyl-L-methionine</name>
        <dbReference type="ChEBI" id="CHEBI:59789"/>
    </ligand>
</feature>
<keyword evidence="3 6" id="KW-0489">Methyltransferase</keyword>
<proteinExistence type="inferred from homology"/>
<dbReference type="PIRSF" id="PIRSF000401">
    <property type="entry name" value="RPL11_MTase"/>
    <property type="match status" value="1"/>
</dbReference>
<dbReference type="Pfam" id="PF06325">
    <property type="entry name" value="PrmA"/>
    <property type="match status" value="1"/>
</dbReference>
<dbReference type="EMBL" id="VOGC01000006">
    <property type="protein sequence ID" value="MQN01364.1"/>
    <property type="molecule type" value="Genomic_DNA"/>
</dbReference>
<keyword evidence="7" id="KW-0687">Ribonucleoprotein</keyword>
<dbReference type="HAMAP" id="MF_00735">
    <property type="entry name" value="Methyltr_PrmA"/>
    <property type="match status" value="1"/>
</dbReference>
<keyword evidence="4 6" id="KW-0808">Transferase</keyword>
<dbReference type="GO" id="GO:0005737">
    <property type="term" value="C:cytoplasm"/>
    <property type="evidence" value="ECO:0007669"/>
    <property type="project" value="UniProtKB-SubCell"/>
</dbReference>
<accession>A0A6N7IYH9</accession>
<evidence type="ECO:0000256" key="5">
    <source>
        <dbReference type="ARBA" id="ARBA00022691"/>
    </source>
</evidence>
<dbReference type="AlphaFoldDB" id="A0A6N7IYH9"/>
<dbReference type="Proteomes" id="UP000460257">
    <property type="component" value="Unassembled WGS sequence"/>
</dbReference>
<sequence>MRWTRFSIETTEKAEDIVSALLLDYDITNIEIEDRAAVTPLEGENYEELVPDRGRDDGKSRVIFYVEEGRDYSKLLEDIRFGLDNLRKTTDIGDGTIDISYTDEKDWRNKWKEYFHTFTVGKYTIVPSWEESDPKTDKKHILRMDPGITFGTGKHESTRMIIEELPRYIHGGEKVLDLGTGSGILSMTALREEASSVTATDIDPATEDAVAENFKRNDLDISKMNLVIGDLSKDSKVKEAVGSGYDVVCANILADIIIGMLPAIKDAIKPNGVLLTSGIIDFKQEQVKKALEENGFDVAEVNTCGEWVSIVAVFE</sequence>
<evidence type="ECO:0000313" key="7">
    <source>
        <dbReference type="EMBL" id="MQN01364.1"/>
    </source>
</evidence>
<dbReference type="EC" id="2.1.1.-" evidence="6"/>
<comment type="subcellular location">
    <subcellularLocation>
        <location evidence="6">Cytoplasm</location>
    </subcellularLocation>
</comment>
<dbReference type="NCBIfam" id="TIGR00406">
    <property type="entry name" value="prmA"/>
    <property type="match status" value="1"/>
</dbReference>
<dbReference type="PANTHER" id="PTHR43648:SF1">
    <property type="entry name" value="ELECTRON TRANSFER FLAVOPROTEIN BETA SUBUNIT LYSINE METHYLTRANSFERASE"/>
    <property type="match status" value="1"/>
</dbReference>
<evidence type="ECO:0000256" key="6">
    <source>
        <dbReference type="HAMAP-Rule" id="MF_00735"/>
    </source>
</evidence>
<gene>
    <name evidence="6 7" type="primary">prmA</name>
    <name evidence="7" type="ORF">FRC54_05470</name>
</gene>
<feature type="binding site" evidence="6">
    <location>
        <position position="179"/>
    </location>
    <ligand>
        <name>S-adenosyl-L-methionine</name>
        <dbReference type="ChEBI" id="CHEBI:59789"/>
    </ligand>
</feature>
<keyword evidence="5 6" id="KW-0949">S-adenosyl-L-methionine</keyword>
<dbReference type="InterPro" id="IPR029063">
    <property type="entry name" value="SAM-dependent_MTases_sf"/>
</dbReference>
<comment type="catalytic activity">
    <reaction evidence="6">
        <text>L-lysyl-[protein] + 3 S-adenosyl-L-methionine = N(6),N(6),N(6)-trimethyl-L-lysyl-[protein] + 3 S-adenosyl-L-homocysteine + 3 H(+)</text>
        <dbReference type="Rhea" id="RHEA:54192"/>
        <dbReference type="Rhea" id="RHEA-COMP:9752"/>
        <dbReference type="Rhea" id="RHEA-COMP:13826"/>
        <dbReference type="ChEBI" id="CHEBI:15378"/>
        <dbReference type="ChEBI" id="CHEBI:29969"/>
        <dbReference type="ChEBI" id="CHEBI:57856"/>
        <dbReference type="ChEBI" id="CHEBI:59789"/>
        <dbReference type="ChEBI" id="CHEBI:61961"/>
    </reaction>
</comment>
<evidence type="ECO:0000256" key="3">
    <source>
        <dbReference type="ARBA" id="ARBA00022603"/>
    </source>
</evidence>
<dbReference type="PANTHER" id="PTHR43648">
    <property type="entry name" value="ELECTRON TRANSFER FLAVOPROTEIN BETA SUBUNIT LYSINE METHYLTRANSFERASE"/>
    <property type="match status" value="1"/>
</dbReference>
<dbReference type="Gene3D" id="3.40.50.150">
    <property type="entry name" value="Vaccinia Virus protein VP39"/>
    <property type="match status" value="1"/>
</dbReference>